<accession>M2YCI9</accession>
<evidence type="ECO:0000313" key="11">
    <source>
        <dbReference type="Proteomes" id="UP000009877"/>
    </source>
</evidence>
<name>M2YCI9_9MICC</name>
<feature type="transmembrane region" description="Helical" evidence="7">
    <location>
        <begin position="204"/>
        <end position="223"/>
    </location>
</feature>
<feature type="transmembrane region" description="Helical" evidence="7">
    <location>
        <begin position="313"/>
        <end position="331"/>
    </location>
</feature>
<feature type="transmembrane region" description="Helical" evidence="7">
    <location>
        <begin position="142"/>
        <end position="165"/>
    </location>
</feature>
<evidence type="ECO:0000256" key="6">
    <source>
        <dbReference type="ARBA" id="ARBA00023136"/>
    </source>
</evidence>
<keyword evidence="4 7" id="KW-0812">Transmembrane</keyword>
<comment type="caution">
    <text evidence="10">The sequence shown here is derived from an EMBL/GenBank/DDBJ whole genome shotgun (WGS) entry which is preliminary data.</text>
</comment>
<keyword evidence="3" id="KW-1003">Cell membrane</keyword>
<feature type="transmembrane region" description="Helical" evidence="7">
    <location>
        <begin position="255"/>
        <end position="277"/>
    </location>
</feature>
<evidence type="ECO:0000256" key="8">
    <source>
        <dbReference type="SAM" id="MobiDB-lite"/>
    </source>
</evidence>
<dbReference type="PANTHER" id="PTHR43386">
    <property type="entry name" value="OLIGOPEPTIDE TRANSPORT SYSTEM PERMEASE PROTEIN APPC"/>
    <property type="match status" value="1"/>
</dbReference>
<sequence>MPEQNQNPNPDSPQGSVHETLDPSPRVMGSHEVYLPDHFVAPVVEEQGRAGIENQLEGKPSSLWRDAWSTLRRNPVFLVSAVLMLFVLFVAAFPGVFTSAAPNAGCELSNSNGGPAPGHPLGYTNQGCDILARVVHGTGPSIMVGFGATLGVVLIGGLLGALAGYFGGWIDAIISRFMDIIFALPLILGAIVFMQVPLMRENRGVTTLAITLVIFGWPSIARITRSSVISVRNADFVTAARSLGMSRLGILFKHVIPNAAGPVIVIATISLGTFIVAESTLSFLGIGLPAEAISWGNDISAARPQLRTNPETLFWPSLMLSITVLSFIMMGDSLRDALDPKGRTK</sequence>
<evidence type="ECO:0000256" key="5">
    <source>
        <dbReference type="ARBA" id="ARBA00022989"/>
    </source>
</evidence>
<dbReference type="InterPro" id="IPR025966">
    <property type="entry name" value="OppC_N"/>
</dbReference>
<reference evidence="10 11" key="1">
    <citation type="journal article" date="2014" name="Genome Announc.">
        <title>Draft Genome Sequence of Kocuria palustris PEL.</title>
        <authorList>
            <person name="Sharma G."/>
            <person name="Khatri I."/>
            <person name="Subramanian S."/>
        </authorList>
    </citation>
    <scope>NUCLEOTIDE SEQUENCE [LARGE SCALE GENOMIC DNA]</scope>
    <source>
        <strain evidence="10 11">PEL</strain>
    </source>
</reference>
<dbReference type="InterPro" id="IPR050366">
    <property type="entry name" value="BP-dependent_transpt_permease"/>
</dbReference>
<evidence type="ECO:0000256" key="2">
    <source>
        <dbReference type="ARBA" id="ARBA00022448"/>
    </source>
</evidence>
<comment type="subcellular location">
    <subcellularLocation>
        <location evidence="1 7">Cell membrane</location>
        <topology evidence="1 7">Multi-pass membrane protein</topology>
    </subcellularLocation>
</comment>
<evidence type="ECO:0000256" key="7">
    <source>
        <dbReference type="RuleBase" id="RU363032"/>
    </source>
</evidence>
<dbReference type="Pfam" id="PF12911">
    <property type="entry name" value="OppC_N"/>
    <property type="match status" value="1"/>
</dbReference>
<keyword evidence="6 7" id="KW-0472">Membrane</keyword>
<dbReference type="PROSITE" id="PS50928">
    <property type="entry name" value="ABC_TM1"/>
    <property type="match status" value="1"/>
</dbReference>
<protein>
    <submittedName>
        <fullName evidence="10">Dipeptide transport system permease protein DppC</fullName>
    </submittedName>
</protein>
<dbReference type="Proteomes" id="UP000009877">
    <property type="component" value="Unassembled WGS sequence"/>
</dbReference>
<evidence type="ECO:0000256" key="1">
    <source>
        <dbReference type="ARBA" id="ARBA00004651"/>
    </source>
</evidence>
<dbReference type="CDD" id="cd06261">
    <property type="entry name" value="TM_PBP2"/>
    <property type="match status" value="1"/>
</dbReference>
<dbReference type="GO" id="GO:0005886">
    <property type="term" value="C:plasma membrane"/>
    <property type="evidence" value="ECO:0007669"/>
    <property type="project" value="UniProtKB-SubCell"/>
</dbReference>
<dbReference type="PANTHER" id="PTHR43386:SF6">
    <property type="entry name" value="ABC TRANSPORTER PERMEASE PROTEIN"/>
    <property type="match status" value="1"/>
</dbReference>
<dbReference type="AlphaFoldDB" id="M2YCI9"/>
<organism evidence="10 11">
    <name type="scientific">Kocuria palustris PEL</name>
    <dbReference type="NCBI Taxonomy" id="1236550"/>
    <lineage>
        <taxon>Bacteria</taxon>
        <taxon>Bacillati</taxon>
        <taxon>Actinomycetota</taxon>
        <taxon>Actinomycetes</taxon>
        <taxon>Micrococcales</taxon>
        <taxon>Micrococcaceae</taxon>
        <taxon>Kocuria</taxon>
    </lineage>
</organism>
<evidence type="ECO:0000259" key="9">
    <source>
        <dbReference type="PROSITE" id="PS50928"/>
    </source>
</evidence>
<comment type="similarity">
    <text evidence="7">Belongs to the binding-protein-dependent transport system permease family.</text>
</comment>
<evidence type="ECO:0000256" key="4">
    <source>
        <dbReference type="ARBA" id="ARBA00022692"/>
    </source>
</evidence>
<feature type="domain" description="ABC transmembrane type-1" evidence="9">
    <location>
        <begin position="138"/>
        <end position="331"/>
    </location>
</feature>
<dbReference type="STRING" id="71999.KPaMU14_03345"/>
<feature type="transmembrane region" description="Helical" evidence="7">
    <location>
        <begin position="177"/>
        <end position="198"/>
    </location>
</feature>
<gene>
    <name evidence="10" type="ORF">C884_00512</name>
</gene>
<dbReference type="SUPFAM" id="SSF161098">
    <property type="entry name" value="MetI-like"/>
    <property type="match status" value="1"/>
</dbReference>
<evidence type="ECO:0000313" key="10">
    <source>
        <dbReference type="EMBL" id="EME36344.1"/>
    </source>
</evidence>
<keyword evidence="2 7" id="KW-0813">Transport</keyword>
<dbReference type="EMBL" id="ANHZ02000015">
    <property type="protein sequence ID" value="EME36344.1"/>
    <property type="molecule type" value="Genomic_DNA"/>
</dbReference>
<feature type="region of interest" description="Disordered" evidence="8">
    <location>
        <begin position="1"/>
        <end position="28"/>
    </location>
</feature>
<feature type="transmembrane region" description="Helical" evidence="7">
    <location>
        <begin position="75"/>
        <end position="93"/>
    </location>
</feature>
<evidence type="ECO:0000256" key="3">
    <source>
        <dbReference type="ARBA" id="ARBA00022475"/>
    </source>
</evidence>
<keyword evidence="5 7" id="KW-1133">Transmembrane helix</keyword>
<dbReference type="InterPro" id="IPR000515">
    <property type="entry name" value="MetI-like"/>
</dbReference>
<dbReference type="Gene3D" id="1.10.3720.10">
    <property type="entry name" value="MetI-like"/>
    <property type="match status" value="1"/>
</dbReference>
<keyword evidence="11" id="KW-1185">Reference proteome</keyword>
<dbReference type="InterPro" id="IPR035906">
    <property type="entry name" value="MetI-like_sf"/>
</dbReference>
<feature type="compositionally biased region" description="Polar residues" evidence="8">
    <location>
        <begin position="1"/>
        <end position="17"/>
    </location>
</feature>
<dbReference type="RefSeq" id="WP_006214934.1">
    <property type="nucleotide sequence ID" value="NZ_ANHZ02000015.1"/>
</dbReference>
<dbReference type="GO" id="GO:0055085">
    <property type="term" value="P:transmembrane transport"/>
    <property type="evidence" value="ECO:0007669"/>
    <property type="project" value="InterPro"/>
</dbReference>
<proteinExistence type="inferred from homology"/>
<dbReference type="Pfam" id="PF00528">
    <property type="entry name" value="BPD_transp_1"/>
    <property type="match status" value="1"/>
</dbReference>